<protein>
    <submittedName>
        <fullName evidence="2">Putative transcriptional regulator with HTH domain</fullName>
    </submittedName>
</protein>
<gene>
    <name evidence="2" type="ordered locus">Oweho_3272</name>
</gene>
<dbReference type="KEGG" id="oho:Oweho_3272"/>
<dbReference type="PANTHER" id="PTHR30595">
    <property type="entry name" value="GLPR-RELATED TRANSCRIPTIONAL REPRESSOR"/>
    <property type="match status" value="1"/>
</dbReference>
<dbReference type="Pfam" id="PF04326">
    <property type="entry name" value="SLFN_AlbA_2"/>
    <property type="match status" value="1"/>
</dbReference>
<dbReference type="EMBL" id="CP003156">
    <property type="protein sequence ID" value="AEV34223.1"/>
    <property type="molecule type" value="Genomic_DNA"/>
</dbReference>
<dbReference type="STRING" id="926562.Oweho_3272"/>
<dbReference type="RefSeq" id="WP_014203570.1">
    <property type="nucleotide sequence ID" value="NC_016599.1"/>
</dbReference>
<dbReference type="InterPro" id="IPR038461">
    <property type="entry name" value="Schlafen_AlbA_2_dom_sf"/>
</dbReference>
<dbReference type="AlphaFoldDB" id="G8R4C3"/>
<proteinExistence type="predicted"/>
<dbReference type="Gene3D" id="3.30.950.30">
    <property type="entry name" value="Schlafen, AAA domain"/>
    <property type="match status" value="1"/>
</dbReference>
<evidence type="ECO:0000259" key="1">
    <source>
        <dbReference type="Pfam" id="PF04326"/>
    </source>
</evidence>
<dbReference type="eggNOG" id="COG2865">
    <property type="taxonomic scope" value="Bacteria"/>
</dbReference>
<keyword evidence="3" id="KW-1185">Reference proteome</keyword>
<dbReference type="Gene3D" id="3.30.565.60">
    <property type="match status" value="1"/>
</dbReference>
<reference evidence="2 3" key="1">
    <citation type="journal article" date="2012" name="Stand. Genomic Sci.">
        <title>Genome sequence of the orange-pigmented seawater bacterium Owenweeksia hongkongensis type strain (UST20020801(T)).</title>
        <authorList>
            <person name="Riedel T."/>
            <person name="Held B."/>
            <person name="Nolan M."/>
            <person name="Lucas S."/>
            <person name="Lapidus A."/>
            <person name="Tice H."/>
            <person name="Del Rio T.G."/>
            <person name="Cheng J.F."/>
            <person name="Han C."/>
            <person name="Tapia R."/>
            <person name="Goodwin L.A."/>
            <person name="Pitluck S."/>
            <person name="Liolios K."/>
            <person name="Mavromatis K."/>
            <person name="Pagani I."/>
            <person name="Ivanova N."/>
            <person name="Mikhailova N."/>
            <person name="Pati A."/>
            <person name="Chen A."/>
            <person name="Palaniappan K."/>
            <person name="Rohde M."/>
            <person name="Tindall B.J."/>
            <person name="Detter J.C."/>
            <person name="Goker M."/>
            <person name="Woyke T."/>
            <person name="Bristow J."/>
            <person name="Eisen J.A."/>
            <person name="Markowitz V."/>
            <person name="Hugenholtz P."/>
            <person name="Klenk H.P."/>
            <person name="Kyrpides N.C."/>
        </authorList>
    </citation>
    <scope>NUCLEOTIDE SEQUENCE</scope>
    <source>
        <strain evidence="3">DSM 17368 / JCM 12287 / NRRL B-23963</strain>
    </source>
</reference>
<feature type="domain" description="Schlafen AlbA-2" evidence="1">
    <location>
        <begin position="24"/>
        <end position="142"/>
    </location>
</feature>
<dbReference type="Proteomes" id="UP000005631">
    <property type="component" value="Chromosome"/>
</dbReference>
<dbReference type="PANTHER" id="PTHR30595:SF6">
    <property type="entry name" value="SCHLAFEN ALBA-2 DOMAIN-CONTAINING PROTEIN"/>
    <property type="match status" value="1"/>
</dbReference>
<evidence type="ECO:0000313" key="2">
    <source>
        <dbReference type="EMBL" id="AEV34223.1"/>
    </source>
</evidence>
<accession>G8R4C3</accession>
<evidence type="ECO:0000313" key="3">
    <source>
        <dbReference type="Proteomes" id="UP000005631"/>
    </source>
</evidence>
<dbReference type="Pfam" id="PF13749">
    <property type="entry name" value="HATPase_c_4"/>
    <property type="match status" value="1"/>
</dbReference>
<sequence>MSDLNQQMRRDIVLIDELLSGNTENGCVEFKHNNASPEMIGKLCSALSNVARIQEKDFAYVLWGVEDGTQKIVGTTFNPETQTKGNQVLAMWLSQMLTPRITFSFRQVNHPDGKLVLLEIPATHTTPVEFERTAYLRIGSATPRLSDYPEHYQKLINSLRSYNWEKAVAKSFVTADEVVKLIDYPSYFKLTKQNLPENRSGILERLAADAIINKDVGGHWNITNLGAILFAENLEDFGSAHSRKGIRFVAYDGDNRASTVKQRIDGKKGYANAFSGIVSYINNLLPVNEHIGSTQRNQQLLFPEIAIRETIANALIHQDMTISGTGPLVELFDTRLEITNPGKSLVQTDRMIDLPPRSRNEALASLMRRMGMCEEQGTGLDKVIMSVEVNQLPPPKFQEMDHSMRVILFAPRTFADMTVSERTRACYQHSIMKYLEGAKMKNSTLCERFGIEKHNAAQASAVIKKALDNKLIKAADPEHPRGGYEPIWA</sequence>
<dbReference type="InterPro" id="IPR038475">
    <property type="entry name" value="RecG_C_sf"/>
</dbReference>
<organism evidence="2 3">
    <name type="scientific">Owenweeksia hongkongensis (strain DSM 17368 / CIP 108786 / JCM 12287 / NRRL B-23963 / UST20020801)</name>
    <dbReference type="NCBI Taxonomy" id="926562"/>
    <lineage>
        <taxon>Bacteria</taxon>
        <taxon>Pseudomonadati</taxon>
        <taxon>Bacteroidota</taxon>
        <taxon>Flavobacteriia</taxon>
        <taxon>Flavobacteriales</taxon>
        <taxon>Owenweeksiaceae</taxon>
        <taxon>Owenweeksia</taxon>
    </lineage>
</organism>
<dbReference type="HOGENOM" id="CLU_042798_0_0_10"/>
<name>G8R4C3_OWEHD</name>
<dbReference type="InterPro" id="IPR007421">
    <property type="entry name" value="Schlafen_AlbA_2_dom"/>
</dbReference>
<dbReference type="PATRIC" id="fig|926562.3.peg.3288"/>